<dbReference type="AlphaFoldDB" id="A0AAE4BUM4"/>
<comment type="caution">
    <text evidence="2">The sequence shown here is derived from an EMBL/GenBank/DDBJ whole genome shotgun (WGS) entry which is preliminary data.</text>
</comment>
<feature type="transmembrane region" description="Helical" evidence="1">
    <location>
        <begin position="44"/>
        <end position="67"/>
    </location>
</feature>
<dbReference type="RefSeq" id="WP_309941331.1">
    <property type="nucleotide sequence ID" value="NZ_AP025305.1"/>
</dbReference>
<proteinExistence type="predicted"/>
<sequence length="208" mass="23877">MNEFLKLNGNKLRFAFFITSLLFLAIVLTVLAIGFVNGKFPDEFLLATILLGAGIGFPVFILTITCFEWLSKAKVRKNAFAKNPFNKLDKIGFSSFLINEKSKWVFTEESKVAVINGFKIEVEITRESPDIIQFKAKVHRKRIDYDGLKQLEKCFEGYSIILGYGEIIKVYNIDGVTIMSHLQLESDLIKFTELLKNKQFEPQKNIEY</sequence>
<reference evidence="2" key="1">
    <citation type="submission" date="2023-07" db="EMBL/GenBank/DDBJ databases">
        <title>Genomic Encyclopedia of Type Strains, Phase IV (KMG-IV): sequencing the most valuable type-strain genomes for metagenomic binning, comparative biology and taxonomic classification.</title>
        <authorList>
            <person name="Goeker M."/>
        </authorList>
    </citation>
    <scope>NUCLEOTIDE SEQUENCE</scope>
    <source>
        <strain evidence="2">DSM 26174</strain>
    </source>
</reference>
<protein>
    <submittedName>
        <fullName evidence="2">Uncharacterized protein</fullName>
    </submittedName>
</protein>
<dbReference type="EMBL" id="JAVDQD010000006">
    <property type="protein sequence ID" value="MDR6240942.1"/>
    <property type="molecule type" value="Genomic_DNA"/>
</dbReference>
<name>A0AAE4BUM4_9BACT</name>
<keyword evidence="1" id="KW-0472">Membrane</keyword>
<accession>A0AAE4BUM4</accession>
<keyword evidence="3" id="KW-1185">Reference proteome</keyword>
<evidence type="ECO:0000256" key="1">
    <source>
        <dbReference type="SAM" id="Phobius"/>
    </source>
</evidence>
<keyword evidence="1" id="KW-1133">Transmembrane helix</keyword>
<organism evidence="2 3">
    <name type="scientific">Aureibacter tunicatorum</name>
    <dbReference type="NCBI Taxonomy" id="866807"/>
    <lineage>
        <taxon>Bacteria</taxon>
        <taxon>Pseudomonadati</taxon>
        <taxon>Bacteroidota</taxon>
        <taxon>Cytophagia</taxon>
        <taxon>Cytophagales</taxon>
        <taxon>Persicobacteraceae</taxon>
        <taxon>Aureibacter</taxon>
    </lineage>
</organism>
<dbReference type="Proteomes" id="UP001185092">
    <property type="component" value="Unassembled WGS sequence"/>
</dbReference>
<feature type="transmembrane region" description="Helical" evidence="1">
    <location>
        <begin position="12"/>
        <end position="38"/>
    </location>
</feature>
<gene>
    <name evidence="2" type="ORF">HNQ88_004018</name>
</gene>
<evidence type="ECO:0000313" key="3">
    <source>
        <dbReference type="Proteomes" id="UP001185092"/>
    </source>
</evidence>
<evidence type="ECO:0000313" key="2">
    <source>
        <dbReference type="EMBL" id="MDR6240942.1"/>
    </source>
</evidence>
<keyword evidence="1" id="KW-0812">Transmembrane</keyword>